<dbReference type="EMBL" id="JAOTJC010000006">
    <property type="protein sequence ID" value="MCU7554373.1"/>
    <property type="molecule type" value="Genomic_DNA"/>
</dbReference>
<reference evidence="2" key="1">
    <citation type="submission" date="2023-07" db="EMBL/GenBank/DDBJ databases">
        <title>Study on multiphase classification of strain Alteromonas salexigens isolated from the Yellow Sea.</title>
        <authorList>
            <person name="Sun L."/>
        </authorList>
    </citation>
    <scope>NUCLEOTIDE SEQUENCE [LARGE SCALE GENOMIC DNA]</scope>
    <source>
        <strain evidence="2">ASW11-19</strain>
    </source>
</reference>
<evidence type="ECO:0008006" key="3">
    <source>
        <dbReference type="Google" id="ProtNLM"/>
    </source>
</evidence>
<organism evidence="1 2">
    <name type="scientific">Alteromonas salexigens</name>
    <dbReference type="NCBI Taxonomy" id="2982530"/>
    <lineage>
        <taxon>Bacteria</taxon>
        <taxon>Pseudomonadati</taxon>
        <taxon>Pseudomonadota</taxon>
        <taxon>Gammaproteobacteria</taxon>
        <taxon>Alteromonadales</taxon>
        <taxon>Alteromonadaceae</taxon>
        <taxon>Alteromonas/Salinimonas group</taxon>
        <taxon>Alteromonas</taxon>
    </lineage>
</organism>
<dbReference type="RefSeq" id="WP_262993048.1">
    <property type="nucleotide sequence ID" value="NZ_JAOTJC010000006.1"/>
</dbReference>
<protein>
    <recommendedName>
        <fullName evidence="3">Transcriptional regulator</fullName>
    </recommendedName>
</protein>
<evidence type="ECO:0000313" key="1">
    <source>
        <dbReference type="EMBL" id="MCU7554373.1"/>
    </source>
</evidence>
<dbReference type="Proteomes" id="UP001209257">
    <property type="component" value="Unassembled WGS sequence"/>
</dbReference>
<sequence>MPKKHASPRVHADKPASPLRRIFARGHEKTGYRPSTGNLLLQFSEQDHRRIAQLIAKWLEDEDNTKL</sequence>
<evidence type="ECO:0000313" key="2">
    <source>
        <dbReference type="Proteomes" id="UP001209257"/>
    </source>
</evidence>
<keyword evidence="2" id="KW-1185">Reference proteome</keyword>
<proteinExistence type="predicted"/>
<gene>
    <name evidence="1" type="ORF">OCL06_07160</name>
</gene>
<name>A0ABT2VM28_9ALTE</name>
<accession>A0ABT2VM28</accession>
<comment type="caution">
    <text evidence="1">The sequence shown here is derived from an EMBL/GenBank/DDBJ whole genome shotgun (WGS) entry which is preliminary data.</text>
</comment>